<evidence type="ECO:0000313" key="1">
    <source>
        <dbReference type="EMBL" id="GKU24046.1"/>
    </source>
</evidence>
<proteinExistence type="predicted"/>
<sequence length="177" mass="19456">MLKTDHAKAFGTDEIAHDYNSVILASNGFGKLGYIVESPFTSDGDMRSTILNYLNGSTSYGFYIDCHGSPHDLTDNKTWTINTYDISGNFHLVFLDACETAANTDWANAFNCNRPSRAFLGWKYTVGADAAYEFSQHFWPNVGSKSLYNVALDAAAASSGKTPIILIGDKSWYGKAY</sequence>
<evidence type="ECO:0000313" key="2">
    <source>
        <dbReference type="Proteomes" id="UP001057868"/>
    </source>
</evidence>
<reference evidence="1" key="1">
    <citation type="journal article" date="2023" name="Int. J. Syst. Evol. Microbiol.">
        <title>&lt;i&gt;Clostridium folliculivorans&lt;/i&gt; sp. nov., isolated from soil samples of an organic paddy in Japan.</title>
        <authorList>
            <person name="Tazawa J."/>
            <person name="Kobayashi H."/>
            <person name="Tanizawa Y."/>
            <person name="Uchino A."/>
            <person name="Tanaka F."/>
            <person name="Urashima Y."/>
            <person name="Miura S."/>
            <person name="Sakamoto M."/>
            <person name="Ohkuma M."/>
            <person name="Tohno M."/>
        </authorList>
    </citation>
    <scope>NUCLEOTIDE SEQUENCE</scope>
    <source>
        <strain evidence="1">D1-1</strain>
    </source>
</reference>
<keyword evidence="2" id="KW-1185">Reference proteome</keyword>
<organism evidence="1 2">
    <name type="scientific">Clostridium folliculivorans</name>
    <dbReference type="NCBI Taxonomy" id="2886038"/>
    <lineage>
        <taxon>Bacteria</taxon>
        <taxon>Bacillati</taxon>
        <taxon>Bacillota</taxon>
        <taxon>Clostridia</taxon>
        <taxon>Eubacteriales</taxon>
        <taxon>Clostridiaceae</taxon>
        <taxon>Clostridium</taxon>
    </lineage>
</organism>
<comment type="caution">
    <text evidence="1">The sequence shown here is derived from an EMBL/GenBank/DDBJ whole genome shotgun (WGS) entry which is preliminary data.</text>
</comment>
<dbReference type="Proteomes" id="UP001057868">
    <property type="component" value="Unassembled WGS sequence"/>
</dbReference>
<dbReference type="EMBL" id="BQXY01000001">
    <property type="protein sequence ID" value="GKU24046.1"/>
    <property type="molecule type" value="Genomic_DNA"/>
</dbReference>
<accession>A0A9W6D9M0</accession>
<name>A0A9W6D9M0_9CLOT</name>
<dbReference type="RefSeq" id="WP_261851067.1">
    <property type="nucleotide sequence ID" value="NZ_BQXY01000001.1"/>
</dbReference>
<dbReference type="AlphaFoldDB" id="A0A9W6D9M0"/>
<gene>
    <name evidence="1" type="ORF">CFOLD11_08720</name>
</gene>
<protein>
    <submittedName>
        <fullName evidence="1">Uncharacterized protein</fullName>
    </submittedName>
</protein>